<dbReference type="PRINTS" id="PR00449">
    <property type="entry name" value="RASTRNSFRMNG"/>
</dbReference>
<dbReference type="InterPro" id="IPR005225">
    <property type="entry name" value="Small_GTP-bd"/>
</dbReference>
<dbReference type="SMART" id="SM00175">
    <property type="entry name" value="RAB"/>
    <property type="match status" value="1"/>
</dbReference>
<dbReference type="EMBL" id="NEVH01008202">
    <property type="protein sequence ID" value="PNF34849.1"/>
    <property type="molecule type" value="Genomic_DNA"/>
</dbReference>
<reference evidence="6 7" key="1">
    <citation type="submission" date="2017-12" db="EMBL/GenBank/DDBJ databases">
        <title>Hemimetabolous genomes reveal molecular basis of termite eusociality.</title>
        <authorList>
            <person name="Harrison M.C."/>
            <person name="Jongepier E."/>
            <person name="Robertson H.M."/>
            <person name="Arning N."/>
            <person name="Bitard-Feildel T."/>
            <person name="Chao H."/>
            <person name="Childers C.P."/>
            <person name="Dinh H."/>
            <person name="Doddapaneni H."/>
            <person name="Dugan S."/>
            <person name="Gowin J."/>
            <person name="Greiner C."/>
            <person name="Han Y."/>
            <person name="Hu H."/>
            <person name="Hughes D.S.T."/>
            <person name="Huylmans A.-K."/>
            <person name="Kemena C."/>
            <person name="Kremer L.P.M."/>
            <person name="Lee S.L."/>
            <person name="Lopez-Ezquerra A."/>
            <person name="Mallet L."/>
            <person name="Monroy-Kuhn J.M."/>
            <person name="Moser A."/>
            <person name="Murali S.C."/>
            <person name="Muzny D.M."/>
            <person name="Otani S."/>
            <person name="Piulachs M.-D."/>
            <person name="Poelchau M."/>
            <person name="Qu J."/>
            <person name="Schaub F."/>
            <person name="Wada-Katsumata A."/>
            <person name="Worley K.C."/>
            <person name="Xie Q."/>
            <person name="Ylla G."/>
            <person name="Poulsen M."/>
            <person name="Gibbs R.A."/>
            <person name="Schal C."/>
            <person name="Richards S."/>
            <person name="Belles X."/>
            <person name="Korb J."/>
            <person name="Bornberg-Bauer E."/>
        </authorList>
    </citation>
    <scope>NUCLEOTIDE SEQUENCE [LARGE SCALE GENOMIC DNA]</scope>
    <source>
        <tissue evidence="6">Whole body</tissue>
    </source>
</reference>
<dbReference type="FunCoup" id="A0A2J7R208">
    <property type="interactions" value="593"/>
</dbReference>
<dbReference type="SUPFAM" id="SSF52540">
    <property type="entry name" value="P-loop containing nucleoside triphosphate hydrolases"/>
    <property type="match status" value="1"/>
</dbReference>
<keyword evidence="3" id="KW-0342">GTP-binding</keyword>
<protein>
    <submittedName>
        <fullName evidence="6">Ras-like protein 2</fullName>
    </submittedName>
</protein>
<comment type="subcellular location">
    <subcellularLocation>
        <location evidence="5">Endomembrane system</location>
        <topology evidence="5">Lipid-anchor</topology>
        <orientation evidence="5">Cytoplasmic side</orientation>
    </subcellularLocation>
</comment>
<dbReference type="GO" id="GO:0012505">
    <property type="term" value="C:endomembrane system"/>
    <property type="evidence" value="ECO:0007669"/>
    <property type="project" value="UniProtKB-SubCell"/>
</dbReference>
<gene>
    <name evidence="6" type="primary">Ras64B</name>
    <name evidence="6" type="ORF">B7P43_G03746</name>
</gene>
<dbReference type="SMART" id="SM00174">
    <property type="entry name" value="RHO"/>
    <property type="match status" value="1"/>
</dbReference>
<evidence type="ECO:0000256" key="2">
    <source>
        <dbReference type="ARBA" id="ARBA00022741"/>
    </source>
</evidence>
<keyword evidence="4" id="KW-0449">Lipoprotein</keyword>
<name>A0A2J7R208_9NEOP</name>
<dbReference type="PANTHER" id="PTHR24070">
    <property type="entry name" value="RAS, DI-RAS, AND RHEB FAMILY MEMBERS OF SMALL GTPASE SUPERFAMILY"/>
    <property type="match status" value="1"/>
</dbReference>
<organism evidence="6 7">
    <name type="scientific">Cryptotermes secundus</name>
    <dbReference type="NCBI Taxonomy" id="105785"/>
    <lineage>
        <taxon>Eukaryota</taxon>
        <taxon>Metazoa</taxon>
        <taxon>Ecdysozoa</taxon>
        <taxon>Arthropoda</taxon>
        <taxon>Hexapoda</taxon>
        <taxon>Insecta</taxon>
        <taxon>Pterygota</taxon>
        <taxon>Neoptera</taxon>
        <taxon>Polyneoptera</taxon>
        <taxon>Dictyoptera</taxon>
        <taxon>Blattodea</taxon>
        <taxon>Blattoidea</taxon>
        <taxon>Termitoidae</taxon>
        <taxon>Kalotermitidae</taxon>
        <taxon>Cryptotermitinae</taxon>
        <taxon>Cryptotermes</taxon>
    </lineage>
</organism>
<dbReference type="GO" id="GO:0007165">
    <property type="term" value="P:signal transduction"/>
    <property type="evidence" value="ECO:0007669"/>
    <property type="project" value="InterPro"/>
</dbReference>
<dbReference type="STRING" id="105785.A0A2J7R208"/>
<dbReference type="SMART" id="SM00173">
    <property type="entry name" value="RAS"/>
    <property type="match status" value="1"/>
</dbReference>
<evidence type="ECO:0000256" key="4">
    <source>
        <dbReference type="ARBA" id="ARBA00023288"/>
    </source>
</evidence>
<sequence>MKEAGPTITVKNIGVEVAKATGSYFVTDYDPTIEDSYTKQCVIDDVPAKLDIFPFWFLDQLSSTLLLSVLQSELSYFLDTAGQEEFSAMREQYMRSGEGFLLVFAVTDKASFDEMYKFHRQILRVKDRDEFPMLMVGNKADLEHQRLVSQMEAQNLSRQLKIPYIECSAKLRMNVDQAFHELVRIVRKFQLSERPPLKANYKKNKKKCSLL</sequence>
<evidence type="ECO:0000256" key="1">
    <source>
        <dbReference type="ARBA" id="ARBA00022481"/>
    </source>
</evidence>
<dbReference type="GO" id="GO:0016020">
    <property type="term" value="C:membrane"/>
    <property type="evidence" value="ECO:0007669"/>
    <property type="project" value="InterPro"/>
</dbReference>
<dbReference type="InterPro" id="IPR001806">
    <property type="entry name" value="Small_GTPase"/>
</dbReference>
<keyword evidence="1" id="KW-0488">Methylation</keyword>
<evidence type="ECO:0000256" key="5">
    <source>
        <dbReference type="ARBA" id="ARBA00046278"/>
    </source>
</evidence>
<keyword evidence="7" id="KW-1185">Reference proteome</keyword>
<dbReference type="PROSITE" id="PS51419">
    <property type="entry name" value="RAB"/>
    <property type="match status" value="1"/>
</dbReference>
<dbReference type="GO" id="GO:0003924">
    <property type="term" value="F:GTPase activity"/>
    <property type="evidence" value="ECO:0007669"/>
    <property type="project" value="InterPro"/>
</dbReference>
<dbReference type="Proteomes" id="UP000235965">
    <property type="component" value="Unassembled WGS sequence"/>
</dbReference>
<evidence type="ECO:0000313" key="6">
    <source>
        <dbReference type="EMBL" id="PNF34849.1"/>
    </source>
</evidence>
<dbReference type="PROSITE" id="PS51420">
    <property type="entry name" value="RHO"/>
    <property type="match status" value="1"/>
</dbReference>
<dbReference type="Pfam" id="PF00071">
    <property type="entry name" value="Ras"/>
    <property type="match status" value="1"/>
</dbReference>
<dbReference type="GO" id="GO:0005525">
    <property type="term" value="F:GTP binding"/>
    <property type="evidence" value="ECO:0007669"/>
    <property type="project" value="UniProtKB-KW"/>
</dbReference>
<dbReference type="AlphaFoldDB" id="A0A2J7R208"/>
<evidence type="ECO:0000313" key="7">
    <source>
        <dbReference type="Proteomes" id="UP000235965"/>
    </source>
</evidence>
<dbReference type="Gene3D" id="3.40.50.300">
    <property type="entry name" value="P-loop containing nucleotide triphosphate hydrolases"/>
    <property type="match status" value="1"/>
</dbReference>
<dbReference type="PROSITE" id="PS51421">
    <property type="entry name" value="RAS"/>
    <property type="match status" value="1"/>
</dbReference>
<dbReference type="InterPro" id="IPR027417">
    <property type="entry name" value="P-loop_NTPase"/>
</dbReference>
<dbReference type="InterPro" id="IPR020849">
    <property type="entry name" value="Small_GTPase_Ras-type"/>
</dbReference>
<comment type="caution">
    <text evidence="6">The sequence shown here is derived from an EMBL/GenBank/DDBJ whole genome shotgun (WGS) entry which is preliminary data.</text>
</comment>
<accession>A0A2J7R208</accession>
<proteinExistence type="predicted"/>
<dbReference type="OrthoDB" id="5976022at2759"/>
<dbReference type="NCBIfam" id="TIGR00231">
    <property type="entry name" value="small_GTP"/>
    <property type="match status" value="1"/>
</dbReference>
<evidence type="ECO:0000256" key="3">
    <source>
        <dbReference type="ARBA" id="ARBA00023134"/>
    </source>
</evidence>
<keyword evidence="2" id="KW-0547">Nucleotide-binding</keyword>
<dbReference type="InParanoid" id="A0A2J7R208"/>